<dbReference type="EMBL" id="GGEC01075069">
    <property type="protein sequence ID" value="MBX55553.1"/>
    <property type="molecule type" value="Transcribed_RNA"/>
</dbReference>
<protein>
    <submittedName>
        <fullName evidence="1">Uncharacterized protein</fullName>
    </submittedName>
</protein>
<evidence type="ECO:0000313" key="1">
    <source>
        <dbReference type="EMBL" id="MBX55553.1"/>
    </source>
</evidence>
<name>A0A2P2PLF1_RHIMU</name>
<proteinExistence type="predicted"/>
<organism evidence="1">
    <name type="scientific">Rhizophora mucronata</name>
    <name type="common">Asiatic mangrove</name>
    <dbReference type="NCBI Taxonomy" id="61149"/>
    <lineage>
        <taxon>Eukaryota</taxon>
        <taxon>Viridiplantae</taxon>
        <taxon>Streptophyta</taxon>
        <taxon>Embryophyta</taxon>
        <taxon>Tracheophyta</taxon>
        <taxon>Spermatophyta</taxon>
        <taxon>Magnoliopsida</taxon>
        <taxon>eudicotyledons</taxon>
        <taxon>Gunneridae</taxon>
        <taxon>Pentapetalae</taxon>
        <taxon>rosids</taxon>
        <taxon>fabids</taxon>
        <taxon>Malpighiales</taxon>
        <taxon>Rhizophoraceae</taxon>
        <taxon>Rhizophora</taxon>
    </lineage>
</organism>
<reference evidence="1" key="1">
    <citation type="submission" date="2018-02" db="EMBL/GenBank/DDBJ databases">
        <title>Rhizophora mucronata_Transcriptome.</title>
        <authorList>
            <person name="Meera S.P."/>
            <person name="Sreeshan A."/>
            <person name="Augustine A."/>
        </authorList>
    </citation>
    <scope>NUCLEOTIDE SEQUENCE</scope>
    <source>
        <tissue evidence="1">Leaf</tissue>
    </source>
</reference>
<sequence length="35" mass="4236">MSLICQMFTQETTKRDHFLPHFSPLYRTLAHTKKQ</sequence>
<accession>A0A2P2PLF1</accession>
<dbReference type="AlphaFoldDB" id="A0A2P2PLF1"/>